<dbReference type="Proteomes" id="UP000637299">
    <property type="component" value="Unassembled WGS sequence"/>
</dbReference>
<keyword evidence="2" id="KW-1185">Reference proteome</keyword>
<organism evidence="1 2">
    <name type="scientific">Chryseobacterium caseinilyticum</name>
    <dbReference type="NCBI Taxonomy" id="2771428"/>
    <lineage>
        <taxon>Bacteria</taxon>
        <taxon>Pseudomonadati</taxon>
        <taxon>Bacteroidota</taxon>
        <taxon>Flavobacteriia</taxon>
        <taxon>Flavobacteriales</taxon>
        <taxon>Weeksellaceae</taxon>
        <taxon>Chryseobacterium group</taxon>
        <taxon>Chryseobacterium</taxon>
    </lineage>
</organism>
<protein>
    <submittedName>
        <fullName evidence="1">Uncharacterized protein</fullName>
    </submittedName>
</protein>
<comment type="caution">
    <text evidence="1">The sequence shown here is derived from an EMBL/GenBank/DDBJ whole genome shotgun (WGS) entry which is preliminary data.</text>
</comment>
<proteinExistence type="predicted"/>
<evidence type="ECO:0000313" key="2">
    <source>
        <dbReference type="Proteomes" id="UP000637299"/>
    </source>
</evidence>
<dbReference type="RefSeq" id="WP_191734928.1">
    <property type="nucleotide sequence ID" value="NZ_JACYFS010000001.1"/>
</dbReference>
<accession>A0ABR8Z755</accession>
<dbReference type="EMBL" id="JACYFS010000001">
    <property type="protein sequence ID" value="MBD8081112.1"/>
    <property type="molecule type" value="Genomic_DNA"/>
</dbReference>
<name>A0ABR8Z755_9FLAO</name>
<evidence type="ECO:0000313" key="1">
    <source>
        <dbReference type="EMBL" id="MBD8081112.1"/>
    </source>
</evidence>
<reference evidence="1 2" key="1">
    <citation type="submission" date="2020-09" db="EMBL/GenBank/DDBJ databases">
        <title>Genome seq and assembly of Chryseobacterium sp.</title>
        <authorList>
            <person name="Chhetri G."/>
        </authorList>
    </citation>
    <scope>NUCLEOTIDE SEQUENCE [LARGE SCALE GENOMIC DNA]</scope>
    <source>
        <strain evidence="1 2">GCR10</strain>
    </source>
</reference>
<sequence>MVTKEQLEEIYTPEFINNPGILFDLLEDLQEDNQKAYEKETYADHMILSHEIDFDLNTEAISKIIKDQDKYNFHQEDMFGGTAMEDGKLWIDFLSDSYETLSKTRNHIHYDREYEVYYDPDIHDKSDWRNERQQ</sequence>
<gene>
    <name evidence="1" type="ORF">IC610_01610</name>
</gene>